<evidence type="ECO:0000256" key="2">
    <source>
        <dbReference type="ARBA" id="ARBA00008520"/>
    </source>
</evidence>
<evidence type="ECO:0000256" key="4">
    <source>
        <dbReference type="ARBA" id="ARBA00017470"/>
    </source>
</evidence>
<dbReference type="Proteomes" id="UP001430614">
    <property type="component" value="Unassembled WGS sequence"/>
</dbReference>
<evidence type="ECO:0000256" key="5">
    <source>
        <dbReference type="ARBA" id="ARBA00022448"/>
    </source>
</evidence>
<evidence type="ECO:0000313" key="9">
    <source>
        <dbReference type="Proteomes" id="UP001430614"/>
    </source>
</evidence>
<evidence type="ECO:0000256" key="6">
    <source>
        <dbReference type="ARBA" id="ARBA00022729"/>
    </source>
</evidence>
<comment type="subcellular location">
    <subcellularLocation>
        <location evidence="1">Periplasm</location>
    </subcellularLocation>
</comment>
<dbReference type="InterPro" id="IPR006059">
    <property type="entry name" value="SBP"/>
</dbReference>
<evidence type="ECO:0000256" key="3">
    <source>
        <dbReference type="ARBA" id="ARBA00011557"/>
    </source>
</evidence>
<dbReference type="SUPFAM" id="SSF53850">
    <property type="entry name" value="Periplasmic binding protein-like II"/>
    <property type="match status" value="1"/>
</dbReference>
<dbReference type="PANTHER" id="PTHR43649:SF31">
    <property type="entry name" value="SN-GLYCEROL-3-PHOSPHATE-BINDING PERIPLASMIC PROTEIN UGPB"/>
    <property type="match status" value="1"/>
</dbReference>
<gene>
    <name evidence="8" type="ORF">LJ655_10365</name>
</gene>
<dbReference type="CDD" id="cd13585">
    <property type="entry name" value="PBP2_TMBP_like"/>
    <property type="match status" value="1"/>
</dbReference>
<keyword evidence="6 7" id="KW-0732">Signal</keyword>
<comment type="similarity">
    <text evidence="2">Belongs to the bacterial solute-binding protein 1 family.</text>
</comment>
<dbReference type="RefSeq" id="WP_230561156.1">
    <property type="nucleotide sequence ID" value="NZ_JAJITC010000005.1"/>
</dbReference>
<dbReference type="Pfam" id="PF01547">
    <property type="entry name" value="SBP_bac_1"/>
    <property type="match status" value="1"/>
</dbReference>
<proteinExistence type="inferred from homology"/>
<dbReference type="PANTHER" id="PTHR43649">
    <property type="entry name" value="ARABINOSE-BINDING PROTEIN-RELATED"/>
    <property type="match status" value="1"/>
</dbReference>
<evidence type="ECO:0000313" key="8">
    <source>
        <dbReference type="EMBL" id="MCC8402290.1"/>
    </source>
</evidence>
<keyword evidence="5" id="KW-0813">Transport</keyword>
<comment type="subunit">
    <text evidence="3">The complex is composed of two ATP-binding proteins (UgpC), two transmembrane proteins (UgpA and UgpE) and a solute-binding protein (UgpB).</text>
</comment>
<reference evidence="8 9" key="1">
    <citation type="submission" date="2021-11" db="EMBL/GenBank/DDBJ databases">
        <authorList>
            <person name="Oh E.-T."/>
            <person name="Kim S.-B."/>
        </authorList>
    </citation>
    <scope>NUCLEOTIDE SEQUENCE [LARGE SCALE GENOMIC DNA]</scope>
    <source>
        <strain evidence="8 9">MMS20-SJTN17</strain>
    </source>
</reference>
<dbReference type="InterPro" id="IPR050490">
    <property type="entry name" value="Bact_solute-bd_prot1"/>
</dbReference>
<organism evidence="8 9">
    <name type="scientific">Paraburkholderia translucens</name>
    <dbReference type="NCBI Taxonomy" id="2886945"/>
    <lineage>
        <taxon>Bacteria</taxon>
        <taxon>Pseudomonadati</taxon>
        <taxon>Pseudomonadota</taxon>
        <taxon>Betaproteobacteria</taxon>
        <taxon>Burkholderiales</taxon>
        <taxon>Burkholderiaceae</taxon>
        <taxon>Paraburkholderia</taxon>
    </lineage>
</organism>
<protein>
    <recommendedName>
        <fullName evidence="4">sn-glycerol-3-phosphate-binding periplasmic protein UgpB</fullName>
    </recommendedName>
</protein>
<comment type="caution">
    <text evidence="8">The sequence shown here is derived from an EMBL/GenBank/DDBJ whole genome shotgun (WGS) entry which is preliminary data.</text>
</comment>
<name>A0ABS8KBZ3_9BURK</name>
<sequence length="438" mass="47809">MCAFRHTAALAVAVTLGLGAASASAVDVRYMLWDSNQMPAYQQCAADFHKLHPDITIKINQVGWYDYWTTLATGFVSGTAPDVFTDHLAKYPEFAKNGQITDLTQYVQRDKVDTGAYTKGLYEIWGRDGKQYGLPKDWDTIGFIVNMDAAKKAGVTLADLQNMTWNPKDGGSFEHIVRKLTVDANGVDALNPKFDKKKVTMYGYQTPADIDMTGQNTWSFFAVSNGVQLQAKPWDARYAYDDPKLVDTLDYLAGLPSKGVSDNFENVKALGSDAMFIARKVAIVPQGSWMITYFNQNAKFPTAWVPLPVGPTGVRATELNGLADSIWSGSKVKDQAWQWVKYMGSPLCQNVVASRGVVFPSIDGMAEKAISEQKSRGIDSSAFLTMAKSKTFPPPIGDNGAQINQVISNAVTSVLMGKSDAASAMKAANAQANQLLRD</sequence>
<accession>A0ABS8KBZ3</accession>
<evidence type="ECO:0000256" key="7">
    <source>
        <dbReference type="SAM" id="SignalP"/>
    </source>
</evidence>
<feature type="signal peptide" evidence="7">
    <location>
        <begin position="1"/>
        <end position="25"/>
    </location>
</feature>
<dbReference type="Gene3D" id="3.40.190.10">
    <property type="entry name" value="Periplasmic binding protein-like II"/>
    <property type="match status" value="1"/>
</dbReference>
<dbReference type="EMBL" id="JAJITC010000005">
    <property type="protein sequence ID" value="MCC8402290.1"/>
    <property type="molecule type" value="Genomic_DNA"/>
</dbReference>
<feature type="chain" id="PRO_5046859647" description="sn-glycerol-3-phosphate-binding periplasmic protein UgpB" evidence="7">
    <location>
        <begin position="26"/>
        <end position="438"/>
    </location>
</feature>
<keyword evidence="9" id="KW-1185">Reference proteome</keyword>
<evidence type="ECO:0000256" key="1">
    <source>
        <dbReference type="ARBA" id="ARBA00004418"/>
    </source>
</evidence>